<organism evidence="1 2">
    <name type="scientific">Danaus plexippus plexippus</name>
    <dbReference type="NCBI Taxonomy" id="278856"/>
    <lineage>
        <taxon>Eukaryota</taxon>
        <taxon>Metazoa</taxon>
        <taxon>Ecdysozoa</taxon>
        <taxon>Arthropoda</taxon>
        <taxon>Hexapoda</taxon>
        <taxon>Insecta</taxon>
        <taxon>Pterygota</taxon>
        <taxon>Neoptera</taxon>
        <taxon>Endopterygota</taxon>
        <taxon>Lepidoptera</taxon>
        <taxon>Glossata</taxon>
        <taxon>Ditrysia</taxon>
        <taxon>Papilionoidea</taxon>
        <taxon>Nymphalidae</taxon>
        <taxon>Danainae</taxon>
        <taxon>Danaini</taxon>
        <taxon>Danaina</taxon>
        <taxon>Danaus</taxon>
        <taxon>Danaus</taxon>
    </lineage>
</organism>
<dbReference type="STRING" id="278856.A0A212EYE8"/>
<comment type="caution">
    <text evidence="1">The sequence shown here is derived from an EMBL/GenBank/DDBJ whole genome shotgun (WGS) entry which is preliminary data.</text>
</comment>
<dbReference type="EMBL" id="AGBW02011529">
    <property type="protein sequence ID" value="OWR46523.1"/>
    <property type="molecule type" value="Genomic_DNA"/>
</dbReference>
<keyword evidence="2" id="KW-1185">Reference proteome</keyword>
<reference evidence="1 2" key="1">
    <citation type="journal article" date="2011" name="Cell">
        <title>The monarch butterfly genome yields insights into long-distance migration.</title>
        <authorList>
            <person name="Zhan S."/>
            <person name="Merlin C."/>
            <person name="Boore J.L."/>
            <person name="Reppert S.M."/>
        </authorList>
    </citation>
    <scope>NUCLEOTIDE SEQUENCE [LARGE SCALE GENOMIC DNA]</scope>
    <source>
        <strain evidence="1">F-2</strain>
    </source>
</reference>
<evidence type="ECO:0000313" key="2">
    <source>
        <dbReference type="Proteomes" id="UP000007151"/>
    </source>
</evidence>
<dbReference type="eggNOG" id="ENOG502S0RU">
    <property type="taxonomic scope" value="Eukaryota"/>
</dbReference>
<gene>
    <name evidence="1" type="ORF">KGM_210765</name>
</gene>
<accession>A0A212EYE8</accession>
<dbReference type="GO" id="GO:0016791">
    <property type="term" value="F:phosphatase activity"/>
    <property type="evidence" value="ECO:0007669"/>
    <property type="project" value="UniProtKB-ARBA"/>
</dbReference>
<dbReference type="InterPro" id="IPR029033">
    <property type="entry name" value="His_PPase_superfam"/>
</dbReference>
<dbReference type="InterPro" id="IPR000560">
    <property type="entry name" value="His_Pase_clade-2"/>
</dbReference>
<dbReference type="KEGG" id="dpl:KGM_210765"/>
<dbReference type="InParanoid" id="A0A212EYE8"/>
<dbReference type="Pfam" id="PF00328">
    <property type="entry name" value="His_Phos_2"/>
    <property type="match status" value="1"/>
</dbReference>
<dbReference type="InterPro" id="IPR033379">
    <property type="entry name" value="Acid_Pase_AS"/>
</dbReference>
<dbReference type="PROSITE" id="PS00778">
    <property type="entry name" value="HIS_ACID_PHOSPHAT_2"/>
    <property type="match status" value="1"/>
</dbReference>
<name>A0A212EYE8_DANPL</name>
<dbReference type="Proteomes" id="UP000007151">
    <property type="component" value="Unassembled WGS sequence"/>
</dbReference>
<evidence type="ECO:0000313" key="1">
    <source>
        <dbReference type="EMBL" id="OWR46523.1"/>
    </source>
</evidence>
<proteinExistence type="predicted"/>
<dbReference type="Gene3D" id="3.40.50.1240">
    <property type="entry name" value="Phosphoglycerate mutase-like"/>
    <property type="match status" value="1"/>
</dbReference>
<sequence length="268" mass="30719">MDPIFSPVLCDDAKVVKDLIINEMEIKLRDLDLRKAYLELEEILNLKDSEICKMEGQCNLADTIDEISYEIGKEPNVHGPLDWGNAIIDSFLMSYYDGYAIEDVAWGRIKNSKQWETLTQITKENQNVRFNSTLLAREVAKPLLAYISSVLNDEKQLKFILLNGHDSNINSLMASLGIKGYLLPEQYETTPIGGKLVFEKWYDKILNKNLLKMEFVYLTVKQLRDGSKLSLNNTPRWVQLSMNDCPVDLNGFCPWEDFIKVLKNVSGI</sequence>
<protein>
    <submittedName>
        <fullName evidence="1">Glucose-1-phosphatase/inositol phosphatase</fullName>
    </submittedName>
</protein>
<dbReference type="AlphaFoldDB" id="A0A212EYE8"/>
<dbReference type="SUPFAM" id="SSF53254">
    <property type="entry name" value="Phosphoglycerate mutase-like"/>
    <property type="match status" value="1"/>
</dbReference>